<evidence type="ECO:0000313" key="3">
    <source>
        <dbReference type="Proteomes" id="UP000614350"/>
    </source>
</evidence>
<feature type="region of interest" description="Disordered" evidence="1">
    <location>
        <begin position="1"/>
        <end position="41"/>
    </location>
</feature>
<organism evidence="2 3">
    <name type="scientific">Vespula vulgaris</name>
    <name type="common">Yellow jacket</name>
    <name type="synonym">Wasp</name>
    <dbReference type="NCBI Taxonomy" id="7454"/>
    <lineage>
        <taxon>Eukaryota</taxon>
        <taxon>Metazoa</taxon>
        <taxon>Ecdysozoa</taxon>
        <taxon>Arthropoda</taxon>
        <taxon>Hexapoda</taxon>
        <taxon>Insecta</taxon>
        <taxon>Pterygota</taxon>
        <taxon>Neoptera</taxon>
        <taxon>Endopterygota</taxon>
        <taxon>Hymenoptera</taxon>
        <taxon>Apocrita</taxon>
        <taxon>Aculeata</taxon>
        <taxon>Vespoidea</taxon>
        <taxon>Vespidae</taxon>
        <taxon>Vespinae</taxon>
        <taxon>Vespula</taxon>
    </lineage>
</organism>
<keyword evidence="3" id="KW-1185">Reference proteome</keyword>
<name>A0A834KV28_VESVU</name>
<accession>A0A834KV28</accession>
<feature type="compositionally biased region" description="Acidic residues" evidence="1">
    <location>
        <begin position="16"/>
        <end position="34"/>
    </location>
</feature>
<dbReference type="AlphaFoldDB" id="A0A834KV28"/>
<dbReference type="EMBL" id="JACSEA010000001">
    <property type="protein sequence ID" value="KAF7412541.1"/>
    <property type="molecule type" value="Genomic_DNA"/>
</dbReference>
<protein>
    <submittedName>
        <fullName evidence="2">Uncharacterized protein</fullName>
    </submittedName>
</protein>
<sequence>MPREVEKRRRRKGREDEEEEEKEEEEEEEEEEGGEACAEGFTGLRCETKDVISTGSVYNRRRAPFSCKLGLSTSYYC</sequence>
<proteinExistence type="predicted"/>
<dbReference type="Proteomes" id="UP000614350">
    <property type="component" value="Unassembled WGS sequence"/>
</dbReference>
<gene>
    <name evidence="2" type="ORF">HZH66_001437</name>
</gene>
<comment type="caution">
    <text evidence="2">The sequence shown here is derived from an EMBL/GenBank/DDBJ whole genome shotgun (WGS) entry which is preliminary data.</text>
</comment>
<reference evidence="2" key="1">
    <citation type="journal article" date="2020" name="G3 (Bethesda)">
        <title>High-Quality Assemblies for Three Invasive Social Wasps from the &lt;i&gt;Vespula&lt;/i&gt; Genus.</title>
        <authorList>
            <person name="Harrop T.W.R."/>
            <person name="Guhlin J."/>
            <person name="McLaughlin G.M."/>
            <person name="Permina E."/>
            <person name="Stockwell P."/>
            <person name="Gilligan J."/>
            <person name="Le Lec M.F."/>
            <person name="Gruber M.A.M."/>
            <person name="Quinn O."/>
            <person name="Lovegrove M."/>
            <person name="Duncan E.J."/>
            <person name="Remnant E.J."/>
            <person name="Van Eeckhoven J."/>
            <person name="Graham B."/>
            <person name="Knapp R.A."/>
            <person name="Langford K.W."/>
            <person name="Kronenberg Z."/>
            <person name="Press M.O."/>
            <person name="Eacker S.M."/>
            <person name="Wilson-Rankin E.E."/>
            <person name="Purcell J."/>
            <person name="Lester P.J."/>
            <person name="Dearden P.K."/>
        </authorList>
    </citation>
    <scope>NUCLEOTIDE SEQUENCE</scope>
    <source>
        <strain evidence="2">Marl-1</strain>
    </source>
</reference>
<evidence type="ECO:0000256" key="1">
    <source>
        <dbReference type="SAM" id="MobiDB-lite"/>
    </source>
</evidence>
<evidence type="ECO:0000313" key="2">
    <source>
        <dbReference type="EMBL" id="KAF7412541.1"/>
    </source>
</evidence>